<protein>
    <submittedName>
        <fullName evidence="1">Uncharacterized protein</fullName>
    </submittedName>
</protein>
<proteinExistence type="predicted"/>
<accession>A0A238C1Z0</accession>
<dbReference type="AlphaFoldDB" id="A0A238C1Z0"/>
<sequence length="66" mass="7741">PRRIKPQKLLPWSLQYRCTKLLSQFHTEPDGDRRRVAKKSIACLTDFVHVPEDMVVDDMMLKCLSV</sequence>
<gene>
    <name evidence="1" type="ORF">X798_01347</name>
</gene>
<dbReference type="Proteomes" id="UP000242913">
    <property type="component" value="Unassembled WGS sequence"/>
</dbReference>
<dbReference type="EMBL" id="KZ269980">
    <property type="protein sequence ID" value="OZC11489.1"/>
    <property type="molecule type" value="Genomic_DNA"/>
</dbReference>
<keyword evidence="2" id="KW-1185">Reference proteome</keyword>
<evidence type="ECO:0000313" key="1">
    <source>
        <dbReference type="EMBL" id="OZC11489.1"/>
    </source>
</evidence>
<feature type="non-terminal residue" evidence="1">
    <location>
        <position position="1"/>
    </location>
</feature>
<organism evidence="1 2">
    <name type="scientific">Onchocerca flexuosa</name>
    <dbReference type="NCBI Taxonomy" id="387005"/>
    <lineage>
        <taxon>Eukaryota</taxon>
        <taxon>Metazoa</taxon>
        <taxon>Ecdysozoa</taxon>
        <taxon>Nematoda</taxon>
        <taxon>Chromadorea</taxon>
        <taxon>Rhabditida</taxon>
        <taxon>Spirurina</taxon>
        <taxon>Spiruromorpha</taxon>
        <taxon>Filarioidea</taxon>
        <taxon>Onchocercidae</taxon>
        <taxon>Onchocerca</taxon>
    </lineage>
</organism>
<name>A0A238C1Z0_9BILA</name>
<evidence type="ECO:0000313" key="2">
    <source>
        <dbReference type="Proteomes" id="UP000242913"/>
    </source>
</evidence>
<reference evidence="1 2" key="1">
    <citation type="submission" date="2015-12" db="EMBL/GenBank/DDBJ databases">
        <title>Draft genome of the nematode, Onchocerca flexuosa.</title>
        <authorList>
            <person name="Mitreva M."/>
        </authorList>
    </citation>
    <scope>NUCLEOTIDE SEQUENCE [LARGE SCALE GENOMIC DNA]</scope>
    <source>
        <strain evidence="1">Red Deer</strain>
    </source>
</reference>